<evidence type="ECO:0000256" key="10">
    <source>
        <dbReference type="ARBA" id="ARBA00022984"/>
    </source>
</evidence>
<dbReference type="InterPro" id="IPR012338">
    <property type="entry name" value="Beta-lactam/transpept-like"/>
</dbReference>
<evidence type="ECO:0000256" key="7">
    <source>
        <dbReference type="ARBA" id="ARBA00022729"/>
    </source>
</evidence>
<keyword evidence="11" id="KW-0961">Cell wall biogenesis/degradation</keyword>
<comment type="caution">
    <text evidence="15">The sequence shown here is derived from an EMBL/GenBank/DDBJ whole genome shotgun (WGS) entry which is preliminary data.</text>
</comment>
<dbReference type="GO" id="GO:0004180">
    <property type="term" value="F:carboxypeptidase activity"/>
    <property type="evidence" value="ECO:0007669"/>
    <property type="project" value="UniProtKB-KW"/>
</dbReference>
<comment type="pathway">
    <text evidence="2">Cell wall biogenesis; peptidoglycan biosynthesis.</text>
</comment>
<comment type="similarity">
    <text evidence="3 13">Belongs to the peptidase S11 family.</text>
</comment>
<dbReference type="InterPro" id="IPR018044">
    <property type="entry name" value="Peptidase_S11"/>
</dbReference>
<dbReference type="PRINTS" id="PR00725">
    <property type="entry name" value="DADACBPTASE1"/>
</dbReference>
<feature type="domain" description="Peptidase S11 D-Ala-D-Ala carboxypeptidase A C-terminal" evidence="14">
    <location>
        <begin position="314"/>
        <end position="423"/>
    </location>
</feature>
<dbReference type="EMBL" id="JAEKJY010000004">
    <property type="protein sequence ID" value="MBN8236511.1"/>
    <property type="molecule type" value="Genomic_DNA"/>
</dbReference>
<keyword evidence="5 15" id="KW-0121">Carboxypeptidase</keyword>
<evidence type="ECO:0000256" key="2">
    <source>
        <dbReference type="ARBA" id="ARBA00004752"/>
    </source>
</evidence>
<evidence type="ECO:0000256" key="13">
    <source>
        <dbReference type="RuleBase" id="RU004016"/>
    </source>
</evidence>
<comment type="function">
    <text evidence="1">Removes C-terminal D-alanyl residues from sugar-peptide cell wall precursors.</text>
</comment>
<keyword evidence="6" id="KW-0645">Protease</keyword>
<evidence type="ECO:0000256" key="4">
    <source>
        <dbReference type="ARBA" id="ARBA00012448"/>
    </source>
</evidence>
<dbReference type="InterPro" id="IPR037167">
    <property type="entry name" value="Peptidase_S11_C_sf"/>
</dbReference>
<gene>
    <name evidence="15" type="ORF">JF544_14685</name>
</gene>
<dbReference type="PANTHER" id="PTHR21581">
    <property type="entry name" value="D-ALANYL-D-ALANINE CARBOXYPEPTIDASE"/>
    <property type="match status" value="1"/>
</dbReference>
<dbReference type="SMART" id="SM00936">
    <property type="entry name" value="PBP5_C"/>
    <property type="match status" value="1"/>
</dbReference>
<keyword evidence="10" id="KW-0573">Peptidoglycan synthesis</keyword>
<evidence type="ECO:0000256" key="9">
    <source>
        <dbReference type="ARBA" id="ARBA00022960"/>
    </source>
</evidence>
<dbReference type="InterPro" id="IPR012907">
    <property type="entry name" value="Peptidase_S11_C"/>
</dbReference>
<evidence type="ECO:0000256" key="12">
    <source>
        <dbReference type="ARBA" id="ARBA00034000"/>
    </source>
</evidence>
<evidence type="ECO:0000256" key="8">
    <source>
        <dbReference type="ARBA" id="ARBA00022801"/>
    </source>
</evidence>
<dbReference type="InterPro" id="IPR015956">
    <property type="entry name" value="Peniciliin-bd_prot_C_sf"/>
</dbReference>
<keyword evidence="9" id="KW-0133">Cell shape</keyword>
<dbReference type="PANTHER" id="PTHR21581:SF11">
    <property type="entry name" value="D-ALANYL-D-ALANINE CARBOXYPEPTIDASE DACA"/>
    <property type="match status" value="1"/>
</dbReference>
<dbReference type="Pfam" id="PF07943">
    <property type="entry name" value="PBP5_C"/>
    <property type="match status" value="1"/>
</dbReference>
<dbReference type="InterPro" id="IPR001967">
    <property type="entry name" value="Peptidase_S11_N"/>
</dbReference>
<proteinExistence type="inferred from homology"/>
<accession>A0ABS3DYV9</accession>
<evidence type="ECO:0000313" key="16">
    <source>
        <dbReference type="Proteomes" id="UP000663970"/>
    </source>
</evidence>
<keyword evidence="7" id="KW-0732">Signal</keyword>
<sequence>MHNLRVEVEKVTQRFKTSIALIMSLLIGIFAVSANPGHTYASVDVGAKSAILVDAESGKILFEKEADLTLPPASMTKMMTEYLVMEAVEEGKISWDQKTPVSQYAFDISANPEFSGVGLRLDEQYTVRELYEAMAINSDNATTIALAELVAGTEGEFVKMMNAKAEEMGLPDYEFVNATGLNNNHLGDNYPEGTDPDATNMMSAKSAALLAYHLTNDYPEALEVSSKPTLEFADQTVTNWNWMLPGMPGQNLKQFEYEGMDGLKTGYTELAGNTFTGTAERDGQRFISVVMKSESRSSRFNQTRTLLDYGFNQFTRQELLAAGETVEDQDSLSVTKGKEDAVAIETSEALSTLLKSGEQEEYEVEFVISEDQLNEDGELVAPVEKGQKIGTAKLVYTGDESYGNLVKEEGQTVDIVTSEAVEKANWFMLMLGGIGEFFSDIFTGAVDMVKGWF</sequence>
<keyword evidence="16" id="KW-1185">Reference proteome</keyword>
<evidence type="ECO:0000259" key="14">
    <source>
        <dbReference type="SMART" id="SM00936"/>
    </source>
</evidence>
<evidence type="ECO:0000256" key="6">
    <source>
        <dbReference type="ARBA" id="ARBA00022670"/>
    </source>
</evidence>
<dbReference type="Pfam" id="PF00768">
    <property type="entry name" value="Peptidase_S11"/>
    <property type="match status" value="1"/>
</dbReference>
<dbReference type="SUPFAM" id="SSF69189">
    <property type="entry name" value="Penicillin-binding protein associated domain"/>
    <property type="match status" value="1"/>
</dbReference>
<reference evidence="15 16" key="1">
    <citation type="submission" date="2020-12" db="EMBL/GenBank/DDBJ databases">
        <title>Oil enriched cultivation method for isolating marine PHA-producing bacteria.</title>
        <authorList>
            <person name="Zheng W."/>
            <person name="Yu S."/>
            <person name="Huang Y."/>
        </authorList>
    </citation>
    <scope>NUCLEOTIDE SEQUENCE [LARGE SCALE GENOMIC DNA]</scope>
    <source>
        <strain evidence="15 16">SY-2-6</strain>
    </source>
</reference>
<name>A0ABS3DYV9_9BACI</name>
<dbReference type="Gene3D" id="2.60.410.10">
    <property type="entry name" value="D-Ala-D-Ala carboxypeptidase, C-terminal domain"/>
    <property type="match status" value="1"/>
</dbReference>
<evidence type="ECO:0000256" key="1">
    <source>
        <dbReference type="ARBA" id="ARBA00003217"/>
    </source>
</evidence>
<organism evidence="15 16">
    <name type="scientific">Halobacillus kuroshimensis</name>
    <dbReference type="NCBI Taxonomy" id="302481"/>
    <lineage>
        <taxon>Bacteria</taxon>
        <taxon>Bacillati</taxon>
        <taxon>Bacillota</taxon>
        <taxon>Bacilli</taxon>
        <taxon>Bacillales</taxon>
        <taxon>Bacillaceae</taxon>
        <taxon>Halobacillus</taxon>
    </lineage>
</organism>
<evidence type="ECO:0000256" key="5">
    <source>
        <dbReference type="ARBA" id="ARBA00022645"/>
    </source>
</evidence>
<protein>
    <recommendedName>
        <fullName evidence="4">serine-type D-Ala-D-Ala carboxypeptidase</fullName>
        <ecNumber evidence="4">3.4.16.4</ecNumber>
    </recommendedName>
</protein>
<dbReference type="EC" id="3.4.16.4" evidence="4"/>
<dbReference type="Proteomes" id="UP000663970">
    <property type="component" value="Unassembled WGS sequence"/>
</dbReference>
<evidence type="ECO:0000256" key="11">
    <source>
        <dbReference type="ARBA" id="ARBA00023316"/>
    </source>
</evidence>
<dbReference type="SUPFAM" id="SSF56601">
    <property type="entry name" value="beta-lactamase/transpeptidase-like"/>
    <property type="match status" value="1"/>
</dbReference>
<evidence type="ECO:0000256" key="3">
    <source>
        <dbReference type="ARBA" id="ARBA00007164"/>
    </source>
</evidence>
<dbReference type="Gene3D" id="3.40.710.10">
    <property type="entry name" value="DD-peptidase/beta-lactamase superfamily"/>
    <property type="match status" value="1"/>
</dbReference>
<keyword evidence="8" id="KW-0378">Hydrolase</keyword>
<comment type="catalytic activity">
    <reaction evidence="12">
        <text>Preferential cleavage: (Ac)2-L-Lys-D-Ala-|-D-Ala. Also transpeptidation of peptidyl-alanyl moieties that are N-acyl substituents of D-alanine.</text>
        <dbReference type="EC" id="3.4.16.4"/>
    </reaction>
</comment>
<evidence type="ECO:0000313" key="15">
    <source>
        <dbReference type="EMBL" id="MBN8236511.1"/>
    </source>
</evidence>